<feature type="transmembrane region" description="Helical" evidence="5">
    <location>
        <begin position="124"/>
        <end position="142"/>
    </location>
</feature>
<comment type="subcellular location">
    <subcellularLocation>
        <location evidence="1">Membrane</location>
        <topology evidence="1">Multi-pass membrane protein</topology>
    </subcellularLocation>
</comment>
<reference evidence="9 10" key="1">
    <citation type="submission" date="2019-11" db="EMBL/GenBank/DDBJ databases">
        <title>Implementation of targeted gown and glove precautions to prevent Staphylococcus aureus acquisition in community-based nursing homes.</title>
        <authorList>
            <person name="Stine O.C."/>
        </authorList>
    </citation>
    <scope>NUCLEOTIDE SEQUENCE [LARGE SCALE GENOMIC DNA]</scope>
    <source>
        <strain evidence="8 10">S_2023.LVRQ.AN</strain>
        <strain evidence="7 9">S_4031.LGMP.AI</strain>
    </source>
</reference>
<feature type="transmembrane region" description="Helical" evidence="5">
    <location>
        <begin position="101"/>
        <end position="118"/>
    </location>
</feature>
<keyword evidence="4 5" id="KW-0472">Membrane</keyword>
<organism evidence="8 10">
    <name type="scientific">Staphylococcus aureus</name>
    <dbReference type="NCBI Taxonomy" id="1280"/>
    <lineage>
        <taxon>Bacteria</taxon>
        <taxon>Bacillati</taxon>
        <taxon>Bacillota</taxon>
        <taxon>Bacilli</taxon>
        <taxon>Bacillales</taxon>
        <taxon>Staphylococcaceae</taxon>
        <taxon>Staphylococcus</taxon>
    </lineage>
</organism>
<sequence>MLSFQLLFSLFVIALIIALISGLLFLAPVMPMRYIKLHLYILVMPVLFAVIGFFGIHGQHVLGPFKIDRLSWLLAGFVMALGFIIQKFSMRYLLGDHHYRHYFPLFTAITSFASLAWMSEDLRLMALCWGMTLLCLTLLMNVNRFWKVPRESAKLSSMTFLCGWLAFVG</sequence>
<accession>A0A6B0CR97</accession>
<dbReference type="Pfam" id="PF00662">
    <property type="entry name" value="Proton_antipo_N"/>
    <property type="match status" value="1"/>
</dbReference>
<dbReference type="EMBL" id="WPRH01000116">
    <property type="protein sequence ID" value="MVI54537.1"/>
    <property type="molecule type" value="Genomic_DNA"/>
</dbReference>
<dbReference type="GO" id="GO:0016020">
    <property type="term" value="C:membrane"/>
    <property type="evidence" value="ECO:0007669"/>
    <property type="project" value="UniProtKB-SubCell"/>
</dbReference>
<proteinExistence type="predicted"/>
<comment type="caution">
    <text evidence="8">The sequence shown here is derived from an EMBL/GenBank/DDBJ whole genome shotgun (WGS) entry which is preliminary data.</text>
</comment>
<evidence type="ECO:0000259" key="6">
    <source>
        <dbReference type="Pfam" id="PF00662"/>
    </source>
</evidence>
<evidence type="ECO:0000313" key="10">
    <source>
        <dbReference type="Proteomes" id="UP000434412"/>
    </source>
</evidence>
<feature type="transmembrane region" description="Helical" evidence="5">
    <location>
        <begin position="39"/>
        <end position="58"/>
    </location>
</feature>
<evidence type="ECO:0000313" key="9">
    <source>
        <dbReference type="Proteomes" id="UP000433366"/>
    </source>
</evidence>
<evidence type="ECO:0000256" key="4">
    <source>
        <dbReference type="ARBA" id="ARBA00023136"/>
    </source>
</evidence>
<evidence type="ECO:0000256" key="1">
    <source>
        <dbReference type="ARBA" id="ARBA00004141"/>
    </source>
</evidence>
<evidence type="ECO:0000256" key="5">
    <source>
        <dbReference type="SAM" id="Phobius"/>
    </source>
</evidence>
<feature type="transmembrane region" description="Helical" evidence="5">
    <location>
        <begin position="70"/>
        <end position="89"/>
    </location>
</feature>
<feature type="transmembrane region" description="Helical" evidence="5">
    <location>
        <begin position="6"/>
        <end position="27"/>
    </location>
</feature>
<dbReference type="InterPro" id="IPR001516">
    <property type="entry name" value="Proton_antipo_N"/>
</dbReference>
<dbReference type="AlphaFoldDB" id="A0A6B0CR97"/>
<name>A0A6B0CR97_STAAU</name>
<dbReference type="Proteomes" id="UP000433366">
    <property type="component" value="Unassembled WGS sequence"/>
</dbReference>
<keyword evidence="2 5" id="KW-0812">Transmembrane</keyword>
<gene>
    <name evidence="7" type="ORF">GO793_01515</name>
    <name evidence="8" type="ORF">GO941_03885</name>
</gene>
<dbReference type="Proteomes" id="UP000434412">
    <property type="component" value="Unassembled WGS sequence"/>
</dbReference>
<dbReference type="EMBL" id="WPVZ01000266">
    <property type="protein sequence ID" value="MVL44629.1"/>
    <property type="molecule type" value="Genomic_DNA"/>
</dbReference>
<evidence type="ECO:0000256" key="2">
    <source>
        <dbReference type="ARBA" id="ARBA00022692"/>
    </source>
</evidence>
<protein>
    <submittedName>
        <fullName evidence="8">NADH-quinone oxidoreductase subunit L</fullName>
    </submittedName>
</protein>
<evidence type="ECO:0000313" key="7">
    <source>
        <dbReference type="EMBL" id="MVI54537.1"/>
    </source>
</evidence>
<feature type="domain" description="NADH-Ubiquinone oxidoreductase (complex I) chain 5 N-terminal" evidence="6">
    <location>
        <begin position="65"/>
        <end position="103"/>
    </location>
</feature>
<evidence type="ECO:0000313" key="8">
    <source>
        <dbReference type="EMBL" id="MVL44629.1"/>
    </source>
</evidence>
<evidence type="ECO:0000256" key="3">
    <source>
        <dbReference type="ARBA" id="ARBA00022989"/>
    </source>
</evidence>
<feature type="non-terminal residue" evidence="8">
    <location>
        <position position="169"/>
    </location>
</feature>
<keyword evidence="3 5" id="KW-1133">Transmembrane helix</keyword>